<dbReference type="InterPro" id="IPR036390">
    <property type="entry name" value="WH_DNA-bd_sf"/>
</dbReference>
<dbReference type="Gene3D" id="1.10.10.10">
    <property type="entry name" value="Winged helix-like DNA-binding domain superfamily/Winged helix DNA-binding domain"/>
    <property type="match status" value="1"/>
</dbReference>
<comment type="caution">
    <text evidence="2">The sequence shown here is derived from an EMBL/GenBank/DDBJ whole genome shotgun (WGS) entry which is preliminary data.</text>
</comment>
<gene>
    <name evidence="2" type="ORF">GCM10011519_15070</name>
</gene>
<dbReference type="InterPro" id="IPR036388">
    <property type="entry name" value="WH-like_DNA-bd_sf"/>
</dbReference>
<dbReference type="NCBIfam" id="NF033788">
    <property type="entry name" value="HTH_metalloreg"/>
    <property type="match status" value="1"/>
</dbReference>
<evidence type="ECO:0000259" key="1">
    <source>
        <dbReference type="PROSITE" id="PS50987"/>
    </source>
</evidence>
<accession>A0A917F2N7</accession>
<dbReference type="Proteomes" id="UP000649179">
    <property type="component" value="Unassembled WGS sequence"/>
</dbReference>
<dbReference type="RefSeq" id="WP_188779222.1">
    <property type="nucleotide sequence ID" value="NZ_BMKQ01000001.1"/>
</dbReference>
<dbReference type="SMART" id="SM00418">
    <property type="entry name" value="HTH_ARSR"/>
    <property type="match status" value="1"/>
</dbReference>
<dbReference type="InterPro" id="IPR011991">
    <property type="entry name" value="ArsR-like_HTH"/>
</dbReference>
<dbReference type="GO" id="GO:0003700">
    <property type="term" value="F:DNA-binding transcription factor activity"/>
    <property type="evidence" value="ECO:0007669"/>
    <property type="project" value="InterPro"/>
</dbReference>
<dbReference type="PANTHER" id="PTHR38600">
    <property type="entry name" value="TRANSCRIPTIONAL REGULATORY PROTEIN"/>
    <property type="match status" value="1"/>
</dbReference>
<reference evidence="2" key="2">
    <citation type="submission" date="2020-09" db="EMBL/GenBank/DDBJ databases">
        <authorList>
            <person name="Sun Q."/>
            <person name="Zhou Y."/>
        </authorList>
    </citation>
    <scope>NUCLEOTIDE SEQUENCE</scope>
    <source>
        <strain evidence="2">CGMCC 1.16067</strain>
    </source>
</reference>
<protein>
    <recommendedName>
        <fullName evidence="1">HTH arsR-type domain-containing protein</fullName>
    </recommendedName>
</protein>
<reference evidence="2" key="1">
    <citation type="journal article" date="2014" name="Int. J. Syst. Evol. Microbiol.">
        <title>Complete genome sequence of Corynebacterium casei LMG S-19264T (=DSM 44701T), isolated from a smear-ripened cheese.</title>
        <authorList>
            <consortium name="US DOE Joint Genome Institute (JGI-PGF)"/>
            <person name="Walter F."/>
            <person name="Albersmeier A."/>
            <person name="Kalinowski J."/>
            <person name="Ruckert C."/>
        </authorList>
    </citation>
    <scope>NUCLEOTIDE SEQUENCE</scope>
    <source>
        <strain evidence="2">CGMCC 1.16067</strain>
    </source>
</reference>
<dbReference type="PROSITE" id="PS50987">
    <property type="entry name" value="HTH_ARSR_2"/>
    <property type="match status" value="1"/>
</dbReference>
<dbReference type="Pfam" id="PF12840">
    <property type="entry name" value="HTH_20"/>
    <property type="match status" value="1"/>
</dbReference>
<dbReference type="SUPFAM" id="SSF46785">
    <property type="entry name" value="Winged helix' DNA-binding domain"/>
    <property type="match status" value="1"/>
</dbReference>
<name>A0A917F2N7_9ACTN</name>
<dbReference type="EMBL" id="BMKQ01000001">
    <property type="protein sequence ID" value="GGF42212.1"/>
    <property type="molecule type" value="Genomic_DNA"/>
</dbReference>
<dbReference type="CDD" id="cd00090">
    <property type="entry name" value="HTH_ARSR"/>
    <property type="match status" value="1"/>
</dbReference>
<sequence>MPGEVPDGLDEVAHHVFAALADPTRRAILTELAQTGPLTATDLASRLPITRQGVAKHVALLVEAGLVVPEPGEGRRVRHRLDPAPMRVAERYLVVLARDWDGRLERLRDHVEESRSTT</sequence>
<feature type="domain" description="HTH arsR-type" evidence="1">
    <location>
        <begin position="5"/>
        <end position="103"/>
    </location>
</feature>
<proteinExistence type="predicted"/>
<evidence type="ECO:0000313" key="2">
    <source>
        <dbReference type="EMBL" id="GGF42212.1"/>
    </source>
</evidence>
<keyword evidence="3" id="KW-1185">Reference proteome</keyword>
<dbReference type="AlphaFoldDB" id="A0A917F2N7"/>
<dbReference type="InterPro" id="IPR001845">
    <property type="entry name" value="HTH_ArsR_DNA-bd_dom"/>
</dbReference>
<evidence type="ECO:0000313" key="3">
    <source>
        <dbReference type="Proteomes" id="UP000649179"/>
    </source>
</evidence>
<organism evidence="2 3">
    <name type="scientific">Marmoricola endophyticus</name>
    <dbReference type="NCBI Taxonomy" id="2040280"/>
    <lineage>
        <taxon>Bacteria</taxon>
        <taxon>Bacillati</taxon>
        <taxon>Actinomycetota</taxon>
        <taxon>Actinomycetes</taxon>
        <taxon>Propionibacteriales</taxon>
        <taxon>Nocardioidaceae</taxon>
        <taxon>Marmoricola</taxon>
    </lineage>
</organism>
<dbReference type="PANTHER" id="PTHR38600:SF2">
    <property type="entry name" value="SLL0088 PROTEIN"/>
    <property type="match status" value="1"/>
</dbReference>